<dbReference type="EMBL" id="HBFM01026409">
    <property type="protein sequence ID" value="CAD8784194.1"/>
    <property type="molecule type" value="Transcribed_RNA"/>
</dbReference>
<evidence type="ECO:0000313" key="1">
    <source>
        <dbReference type="EMBL" id="CAD8784194.1"/>
    </source>
</evidence>
<reference evidence="1" key="1">
    <citation type="submission" date="2021-01" db="EMBL/GenBank/DDBJ databases">
        <authorList>
            <person name="Corre E."/>
            <person name="Pelletier E."/>
            <person name="Niang G."/>
            <person name="Scheremetjew M."/>
            <person name="Finn R."/>
            <person name="Kale V."/>
            <person name="Holt S."/>
            <person name="Cochrane G."/>
            <person name="Meng A."/>
            <person name="Brown T."/>
            <person name="Cohen L."/>
        </authorList>
    </citation>
    <scope>NUCLEOTIDE SEQUENCE</scope>
    <source>
        <strain evidence="1">SAG 63-3</strain>
    </source>
</reference>
<gene>
    <name evidence="1" type="ORF">PPAR00522_LOCUS17064</name>
</gene>
<dbReference type="AlphaFoldDB" id="A0A7S0YMN3"/>
<organism evidence="1">
    <name type="scientific">Polytomella parva</name>
    <dbReference type="NCBI Taxonomy" id="51329"/>
    <lineage>
        <taxon>Eukaryota</taxon>
        <taxon>Viridiplantae</taxon>
        <taxon>Chlorophyta</taxon>
        <taxon>core chlorophytes</taxon>
        <taxon>Chlorophyceae</taxon>
        <taxon>CS clade</taxon>
        <taxon>Chlamydomonadales</taxon>
        <taxon>Chlamydomonadaceae</taxon>
        <taxon>Polytomella</taxon>
    </lineage>
</organism>
<protein>
    <submittedName>
        <fullName evidence="1">Uncharacterized protein</fullName>
    </submittedName>
</protein>
<sequence>MLANVLSSSKNGSGVENVSRFVNAKMFTGPCRKPEIESCSNAMYDRLSPLTESNADFRPASLPQNNELELILKGVMTSGASSPPAAATYLGQSPPVRSGAANPMAYSSSWSRDAYAATKSNLQALRELDPTIGCGIGSVLFTPLGASFTASNNAIPTNYPAAMAADDFGFDFMPFSPDPPRRMGSNYGLPSSSACRGGSYSDHASTGMSVAAPYYAFGMNSEFEPASPPMPSYLTPPSPYVNAPVGCGTMVSGTVAWPIHSSNPAGEFHNIPVRGFYPLAPPLDDALDSIKIYH</sequence>
<proteinExistence type="predicted"/>
<name>A0A7S0YMN3_9CHLO</name>
<accession>A0A7S0YMN3</accession>